<organism evidence="6 7">
    <name type="scientific">Iningainema tapete BLCC-T55</name>
    <dbReference type="NCBI Taxonomy" id="2748662"/>
    <lineage>
        <taxon>Bacteria</taxon>
        <taxon>Bacillati</taxon>
        <taxon>Cyanobacteriota</taxon>
        <taxon>Cyanophyceae</taxon>
        <taxon>Nostocales</taxon>
        <taxon>Scytonemataceae</taxon>
        <taxon>Iningainema tapete</taxon>
    </lineage>
</organism>
<dbReference type="GO" id="GO:0016757">
    <property type="term" value="F:glycosyltransferase activity"/>
    <property type="evidence" value="ECO:0007669"/>
    <property type="project" value="UniProtKB-KW"/>
</dbReference>
<reference evidence="6" key="1">
    <citation type="submission" date="2020-09" db="EMBL/GenBank/DDBJ databases">
        <title>Iningainema tapete sp. nov. (Scytonemataceae, Cyanobacteria) from greenhouses in central Florida (USA) produces two types of nodularin with biosynthetic potential for microcystin-LR and anabaenopeptins.</title>
        <authorList>
            <person name="Berthold D.E."/>
            <person name="Lefler F.W."/>
            <person name="Huang I.-S."/>
            <person name="Abdulla H."/>
            <person name="Zimba P.V."/>
            <person name="Laughinghouse H.D. IV."/>
        </authorList>
    </citation>
    <scope>NUCLEOTIDE SEQUENCE</scope>
    <source>
        <strain evidence="6">BLCCT55</strain>
    </source>
</reference>
<dbReference type="Pfam" id="PF00535">
    <property type="entry name" value="Glycos_transf_2"/>
    <property type="match status" value="1"/>
</dbReference>
<proteinExistence type="inferred from homology"/>
<evidence type="ECO:0000256" key="1">
    <source>
        <dbReference type="ARBA" id="ARBA00004776"/>
    </source>
</evidence>
<accession>A0A8J6XTA5</accession>
<dbReference type="Proteomes" id="UP000629098">
    <property type="component" value="Unassembled WGS sequence"/>
</dbReference>
<feature type="domain" description="Glycosyltransferase 2-like" evidence="5">
    <location>
        <begin position="7"/>
        <end position="135"/>
    </location>
</feature>
<comment type="caution">
    <text evidence="6">The sequence shown here is derived from an EMBL/GenBank/DDBJ whole genome shotgun (WGS) entry which is preliminary data.</text>
</comment>
<sequence>MNTELDILIPTYRRPAALAVTLTSLIAQTYRNFRIVISDQTEDTNPVESGEVKAVLRVLRAHNHEVEVHKHLPRLGIAEQRQFLLDQATAPYALFLDDDLILEPYVVEQMLAAIKEESCGFVGSAVIGLSFINDVRPHEQKIEFWDDSVQPEIVKPDTPEWERWRLHNAANLYHVEQSLGLTPSQRRKYRVAWVGGCVIYNTEKLRGIGGYSFWQQLPPEHCGEDVLVQLRLMKLYGGCAVIPSGVYHQELPTTIIDRSVPADKYVG</sequence>
<dbReference type="InterPro" id="IPR029044">
    <property type="entry name" value="Nucleotide-diphossugar_trans"/>
</dbReference>
<evidence type="ECO:0000256" key="2">
    <source>
        <dbReference type="ARBA" id="ARBA00006739"/>
    </source>
</evidence>
<dbReference type="SUPFAM" id="SSF53448">
    <property type="entry name" value="Nucleotide-diphospho-sugar transferases"/>
    <property type="match status" value="1"/>
</dbReference>
<dbReference type="InterPro" id="IPR001173">
    <property type="entry name" value="Glyco_trans_2-like"/>
</dbReference>
<name>A0A8J6XTA5_9CYAN</name>
<dbReference type="Gene3D" id="3.90.550.10">
    <property type="entry name" value="Spore Coat Polysaccharide Biosynthesis Protein SpsA, Chain A"/>
    <property type="match status" value="1"/>
</dbReference>
<keyword evidence="4" id="KW-0808">Transferase</keyword>
<evidence type="ECO:0000256" key="4">
    <source>
        <dbReference type="ARBA" id="ARBA00022679"/>
    </source>
</evidence>
<keyword evidence="3" id="KW-0328">Glycosyltransferase</keyword>
<dbReference type="RefSeq" id="WP_190836227.1">
    <property type="nucleotide sequence ID" value="NZ_CAWPPI010000106.1"/>
</dbReference>
<gene>
    <name evidence="6" type="ORF">ICL16_35215</name>
</gene>
<dbReference type="EMBL" id="JACXAE010000106">
    <property type="protein sequence ID" value="MBD2777156.1"/>
    <property type="molecule type" value="Genomic_DNA"/>
</dbReference>
<keyword evidence="7" id="KW-1185">Reference proteome</keyword>
<dbReference type="CDD" id="cd00761">
    <property type="entry name" value="Glyco_tranf_GTA_type"/>
    <property type="match status" value="1"/>
</dbReference>
<comment type="pathway">
    <text evidence="1">Cell wall biogenesis; cell wall polysaccharide biosynthesis.</text>
</comment>
<comment type="similarity">
    <text evidence="2">Belongs to the glycosyltransferase 2 family.</text>
</comment>
<evidence type="ECO:0000259" key="5">
    <source>
        <dbReference type="Pfam" id="PF00535"/>
    </source>
</evidence>
<protein>
    <submittedName>
        <fullName evidence="6">Glycosyltransferase family 2 protein</fullName>
    </submittedName>
</protein>
<dbReference type="AlphaFoldDB" id="A0A8J6XTA5"/>
<evidence type="ECO:0000313" key="7">
    <source>
        <dbReference type="Proteomes" id="UP000629098"/>
    </source>
</evidence>
<evidence type="ECO:0000256" key="3">
    <source>
        <dbReference type="ARBA" id="ARBA00022676"/>
    </source>
</evidence>
<dbReference type="PANTHER" id="PTHR43179:SF12">
    <property type="entry name" value="GALACTOFURANOSYLTRANSFERASE GLFT2"/>
    <property type="match status" value="1"/>
</dbReference>
<dbReference type="PANTHER" id="PTHR43179">
    <property type="entry name" value="RHAMNOSYLTRANSFERASE WBBL"/>
    <property type="match status" value="1"/>
</dbReference>
<evidence type="ECO:0000313" key="6">
    <source>
        <dbReference type="EMBL" id="MBD2777156.1"/>
    </source>
</evidence>